<name>A0A336NAJ0_BARGR</name>
<organism evidence="1 2">
    <name type="scientific">Bartonella grahamii</name>
    <dbReference type="NCBI Taxonomy" id="33045"/>
    <lineage>
        <taxon>Bacteria</taxon>
        <taxon>Pseudomonadati</taxon>
        <taxon>Pseudomonadota</taxon>
        <taxon>Alphaproteobacteria</taxon>
        <taxon>Hyphomicrobiales</taxon>
        <taxon>Bartonellaceae</taxon>
        <taxon>Bartonella</taxon>
    </lineage>
</organism>
<dbReference type="EMBL" id="UFTD01000001">
    <property type="protein sequence ID" value="SSZ39358.1"/>
    <property type="molecule type" value="Genomic_DNA"/>
</dbReference>
<dbReference type="RefSeq" id="WP_026500527.1">
    <property type="nucleotide sequence ID" value="NZ_CACVBG010000001.1"/>
</dbReference>
<dbReference type="AlphaFoldDB" id="A0A336NAJ0"/>
<dbReference type="Proteomes" id="UP000253846">
    <property type="component" value="Unassembled WGS sequence"/>
</dbReference>
<protein>
    <submittedName>
        <fullName evidence="1">Uncharacterized protein</fullName>
    </submittedName>
</protein>
<gene>
    <name evidence="1" type="ORF">NCTC12860_00570</name>
</gene>
<proteinExistence type="predicted"/>
<accession>A0A336NAJ0</accession>
<evidence type="ECO:0000313" key="1">
    <source>
        <dbReference type="EMBL" id="SSZ39358.1"/>
    </source>
</evidence>
<reference evidence="1 2" key="1">
    <citation type="submission" date="2018-06" db="EMBL/GenBank/DDBJ databases">
        <authorList>
            <consortium name="Pathogen Informatics"/>
            <person name="Doyle S."/>
        </authorList>
    </citation>
    <scope>NUCLEOTIDE SEQUENCE [LARGE SCALE GENOMIC DNA]</scope>
    <source>
        <strain evidence="1 2">NCTC12860</strain>
    </source>
</reference>
<sequence length="121" mass="13618">MNPFVFILLLVSCTDDFNSCYSNNTMVKIYPTAQACEQSMIPSTKKFSFSGQQIFAQCINVHADLHQQEVKLIWSVTNRGNFLLKSQNVNNKISTVQKEGILPTSLPLLHSSSTNLLHKKL</sequence>
<evidence type="ECO:0000313" key="2">
    <source>
        <dbReference type="Proteomes" id="UP000253846"/>
    </source>
</evidence>